<evidence type="ECO:0000256" key="1">
    <source>
        <dbReference type="ARBA" id="ARBA00023015"/>
    </source>
</evidence>
<evidence type="ECO:0000313" key="7">
    <source>
        <dbReference type="EMBL" id="BAI65587.1"/>
    </source>
</evidence>
<feature type="domain" description="HTH tetR-type" evidence="6">
    <location>
        <begin position="62"/>
        <end position="122"/>
    </location>
</feature>
<dbReference type="PANTHER" id="PTHR30055">
    <property type="entry name" value="HTH-TYPE TRANSCRIPTIONAL REGULATOR RUTR"/>
    <property type="match status" value="1"/>
</dbReference>
<reference evidence="8" key="1">
    <citation type="submission" date="2009-07" db="EMBL/GenBank/DDBJ databases">
        <title>Complete genome sequence of Rothia mucilaginosa DJ.</title>
        <authorList>
            <person name="Yamane K."/>
            <person name="Nambu T."/>
            <person name="Mashimo C."/>
            <person name="Sugimori C."/>
            <person name="Yamanaka T."/>
            <person name="Leung K."/>
            <person name="Fukushima H."/>
        </authorList>
    </citation>
    <scope>NUCLEOTIDE SEQUENCE [LARGE SCALE GENOMIC DNA]</scope>
    <source>
        <strain evidence="8">DY-18</strain>
    </source>
</reference>
<reference evidence="7 8" key="3">
    <citation type="journal article" date="2010" name="Sequencing">
        <title>Complete Genome Sequence of Rothia mucilaginosa DY-18: A Clinical Isolate with Dense Meshwork-Like Structures from a Persistent Apical Periodontitis Lesion.</title>
        <authorList>
            <person name="Yamane K."/>
            <person name="Nambu T."/>
            <person name="Yamanaka T."/>
            <person name="Mashimo C."/>
            <person name="Sugimori C."/>
            <person name="Leung K.-P."/>
            <person name="Fukushima H."/>
        </authorList>
    </citation>
    <scope>NUCLEOTIDE SEQUENCE [LARGE SCALE GENOMIC DNA]</scope>
    <source>
        <strain evidence="7 8">DY-18</strain>
    </source>
</reference>
<evidence type="ECO:0000259" key="6">
    <source>
        <dbReference type="PROSITE" id="PS50977"/>
    </source>
</evidence>
<keyword evidence="1" id="KW-0805">Transcription regulation</keyword>
<dbReference type="AlphaFoldDB" id="D2NPL9"/>
<dbReference type="Pfam" id="PF00440">
    <property type="entry name" value="TetR_N"/>
    <property type="match status" value="1"/>
</dbReference>
<dbReference type="PROSITE" id="PS50977">
    <property type="entry name" value="HTH_TETR_2"/>
    <property type="match status" value="1"/>
</dbReference>
<name>D2NPL9_ROTMD</name>
<dbReference type="GO" id="GO:0000976">
    <property type="term" value="F:transcription cis-regulatory region binding"/>
    <property type="evidence" value="ECO:0007669"/>
    <property type="project" value="TreeGrafter"/>
</dbReference>
<feature type="region of interest" description="Disordered" evidence="5">
    <location>
        <begin position="1"/>
        <end position="60"/>
    </location>
</feature>
<dbReference type="HOGENOM" id="CLU_1401540_0_0_11"/>
<proteinExistence type="predicted"/>
<feature type="DNA-binding region" description="H-T-H motif" evidence="4">
    <location>
        <begin position="85"/>
        <end position="104"/>
    </location>
</feature>
<dbReference type="InterPro" id="IPR009057">
    <property type="entry name" value="Homeodomain-like_sf"/>
</dbReference>
<dbReference type="Gene3D" id="1.10.357.10">
    <property type="entry name" value="Tetracycline Repressor, domain 2"/>
    <property type="match status" value="1"/>
</dbReference>
<dbReference type="GO" id="GO:0003700">
    <property type="term" value="F:DNA-binding transcription factor activity"/>
    <property type="evidence" value="ECO:0007669"/>
    <property type="project" value="TreeGrafter"/>
</dbReference>
<dbReference type="PRINTS" id="PR00455">
    <property type="entry name" value="HTHTETR"/>
</dbReference>
<keyword evidence="8" id="KW-1185">Reference proteome</keyword>
<reference evidence="7 8" key="2">
    <citation type="journal article" date="2010" name="J Osaka Dent Univ">
        <title>Isolation and identification of Rothia mucilaginosa from persistent apical periodontitis lesions.</title>
        <authorList>
            <person name="Yamane K."/>
            <person name="Yoshida M."/>
            <person name="Fujihira T."/>
            <person name="Baba T."/>
            <person name="Tsuji N."/>
            <person name="Hayashi H."/>
            <person name="Sugimori C."/>
            <person name="Yamanaka T."/>
            <person name="Mashimo C."/>
            <person name="Nambu T."/>
            <person name="Kawai H."/>
            <person name="Fukushima H."/>
        </authorList>
    </citation>
    <scope>NUCLEOTIDE SEQUENCE [LARGE SCALE GENOMIC DNA]</scope>
    <source>
        <strain evidence="7 8">DY-18</strain>
    </source>
</reference>
<evidence type="ECO:0000313" key="8">
    <source>
        <dbReference type="Proteomes" id="UP000001883"/>
    </source>
</evidence>
<evidence type="ECO:0000256" key="5">
    <source>
        <dbReference type="SAM" id="MobiDB-lite"/>
    </source>
</evidence>
<protein>
    <submittedName>
        <fullName evidence="7">Transcriptional regulator</fullName>
    </submittedName>
</protein>
<evidence type="ECO:0000256" key="2">
    <source>
        <dbReference type="ARBA" id="ARBA00023125"/>
    </source>
</evidence>
<dbReference type="InterPro" id="IPR001647">
    <property type="entry name" value="HTH_TetR"/>
</dbReference>
<evidence type="ECO:0000256" key="4">
    <source>
        <dbReference type="PROSITE-ProRule" id="PRU00335"/>
    </source>
</evidence>
<dbReference type="Proteomes" id="UP000001883">
    <property type="component" value="Chromosome"/>
</dbReference>
<dbReference type="SUPFAM" id="SSF46689">
    <property type="entry name" value="Homeodomain-like"/>
    <property type="match status" value="1"/>
</dbReference>
<evidence type="ECO:0000256" key="3">
    <source>
        <dbReference type="ARBA" id="ARBA00023163"/>
    </source>
</evidence>
<dbReference type="PROSITE" id="PS01081">
    <property type="entry name" value="HTH_TETR_1"/>
    <property type="match status" value="1"/>
</dbReference>
<dbReference type="InterPro" id="IPR023772">
    <property type="entry name" value="DNA-bd_HTH_TetR-type_CS"/>
</dbReference>
<organism evidence="7 8">
    <name type="scientific">Rothia mucilaginosa (strain DY-18)</name>
    <name type="common">Stomatococcus mucilaginosus</name>
    <dbReference type="NCBI Taxonomy" id="680646"/>
    <lineage>
        <taxon>Bacteria</taxon>
        <taxon>Bacillati</taxon>
        <taxon>Actinomycetota</taxon>
        <taxon>Actinomycetes</taxon>
        <taxon>Micrococcales</taxon>
        <taxon>Micrococcaceae</taxon>
        <taxon>Rothia</taxon>
    </lineage>
</organism>
<dbReference type="EMBL" id="AP011540">
    <property type="protein sequence ID" value="BAI65587.1"/>
    <property type="molecule type" value="Genomic_DNA"/>
</dbReference>
<sequence length="236" mass="26122">MSDEGVEMGQKQRKDAEIKGTAPMTAMQSDNSKTPENKAGEVMEHSQKNAEPRTGALRMEPHEREEQILKIAAEHFTRRGVLGASMSAIARDAGITRALLYHYFPGKDSLAAAVTRREAKAVLEALGEHHENPEEALRNALRTYFLVVAGVPTPGGEDFPNNPTDYLEWMLKRTGMPINDRTRVILGGWLQLVDYFALHVVQLNPRDQRTVRSRGLGLEEAIDLCLGAVDTLTGGY</sequence>
<dbReference type="InterPro" id="IPR050109">
    <property type="entry name" value="HTH-type_TetR-like_transc_reg"/>
</dbReference>
<dbReference type="eggNOG" id="COG1309">
    <property type="taxonomic scope" value="Bacteria"/>
</dbReference>
<dbReference type="PANTHER" id="PTHR30055:SF234">
    <property type="entry name" value="HTH-TYPE TRANSCRIPTIONAL REGULATOR BETI"/>
    <property type="match status" value="1"/>
</dbReference>
<feature type="compositionally biased region" description="Basic and acidic residues" evidence="5">
    <location>
        <begin position="33"/>
        <end position="51"/>
    </location>
</feature>
<dbReference type="KEGG" id="rmu:RMDY18_17550"/>
<keyword evidence="2 4" id="KW-0238">DNA-binding</keyword>
<accession>D2NPL9</accession>
<gene>
    <name evidence="7" type="ordered locus">RMDY18_17550</name>
</gene>
<keyword evidence="3" id="KW-0804">Transcription</keyword>